<keyword evidence="8" id="KW-1185">Reference proteome</keyword>
<dbReference type="PRINTS" id="PR00407">
    <property type="entry name" value="EUMOPTERIN"/>
</dbReference>
<dbReference type="GO" id="GO:0020037">
    <property type="term" value="F:heme binding"/>
    <property type="evidence" value="ECO:0007669"/>
    <property type="project" value="TreeGrafter"/>
</dbReference>
<organism evidence="7 8">
    <name type="scientific">Coemansia brasiliensis</name>
    <dbReference type="NCBI Taxonomy" id="2650707"/>
    <lineage>
        <taxon>Eukaryota</taxon>
        <taxon>Fungi</taxon>
        <taxon>Fungi incertae sedis</taxon>
        <taxon>Zoopagomycota</taxon>
        <taxon>Kickxellomycotina</taxon>
        <taxon>Kickxellomycetes</taxon>
        <taxon>Kickxellales</taxon>
        <taxon>Kickxellaceae</taxon>
        <taxon>Coemansia</taxon>
    </lineage>
</organism>
<protein>
    <recommendedName>
        <fullName evidence="9">Sulfite oxidase</fullName>
    </recommendedName>
</protein>
<dbReference type="Gene3D" id="2.60.40.650">
    <property type="match status" value="1"/>
</dbReference>
<evidence type="ECO:0000259" key="5">
    <source>
        <dbReference type="Pfam" id="PF00174"/>
    </source>
</evidence>
<dbReference type="Pfam" id="PF03404">
    <property type="entry name" value="Mo-co_dimer"/>
    <property type="match status" value="1"/>
</dbReference>
<evidence type="ECO:0008006" key="9">
    <source>
        <dbReference type="Google" id="ProtNLM"/>
    </source>
</evidence>
<dbReference type="Gene3D" id="3.90.420.10">
    <property type="entry name" value="Oxidoreductase, molybdopterin-binding domain"/>
    <property type="match status" value="1"/>
</dbReference>
<dbReference type="GO" id="GO:0008482">
    <property type="term" value="F:sulfite oxidase activity"/>
    <property type="evidence" value="ECO:0007669"/>
    <property type="project" value="TreeGrafter"/>
</dbReference>
<evidence type="ECO:0000256" key="4">
    <source>
        <dbReference type="ARBA" id="ARBA00023002"/>
    </source>
</evidence>
<dbReference type="InterPro" id="IPR005066">
    <property type="entry name" value="MoCF_OxRdtse_dimer"/>
</dbReference>
<feature type="domain" description="Oxidoreductase molybdopterin-binding" evidence="5">
    <location>
        <begin position="53"/>
        <end position="237"/>
    </location>
</feature>
<dbReference type="OrthoDB" id="10051395at2759"/>
<keyword evidence="2" id="KW-0500">Molybdenum</keyword>
<dbReference type="PANTHER" id="PTHR19372">
    <property type="entry name" value="SULFITE REDUCTASE"/>
    <property type="match status" value="1"/>
</dbReference>
<dbReference type="GO" id="GO:0043546">
    <property type="term" value="F:molybdopterin cofactor binding"/>
    <property type="evidence" value="ECO:0007669"/>
    <property type="project" value="TreeGrafter"/>
</dbReference>
<dbReference type="AlphaFoldDB" id="A0A9W8I9M6"/>
<dbReference type="SUPFAM" id="SSF81296">
    <property type="entry name" value="E set domains"/>
    <property type="match status" value="1"/>
</dbReference>
<dbReference type="Pfam" id="PF00174">
    <property type="entry name" value="Oxidored_molyb"/>
    <property type="match status" value="1"/>
</dbReference>
<comment type="cofactor">
    <cofactor evidence="1">
        <name>Mo-molybdopterin</name>
        <dbReference type="ChEBI" id="CHEBI:71302"/>
    </cofactor>
</comment>
<dbReference type="Proteomes" id="UP001139887">
    <property type="component" value="Unassembled WGS sequence"/>
</dbReference>
<evidence type="ECO:0000256" key="3">
    <source>
        <dbReference type="ARBA" id="ARBA00022723"/>
    </source>
</evidence>
<feature type="domain" description="Moybdenum cofactor oxidoreductase dimerisation" evidence="6">
    <location>
        <begin position="263"/>
        <end position="388"/>
    </location>
</feature>
<proteinExistence type="predicted"/>
<dbReference type="SUPFAM" id="SSF56524">
    <property type="entry name" value="Oxidoreductase molybdopterin-binding domain"/>
    <property type="match status" value="1"/>
</dbReference>
<dbReference type="InterPro" id="IPR036374">
    <property type="entry name" value="OxRdtase_Mopterin-bd_sf"/>
</dbReference>
<dbReference type="InterPro" id="IPR014756">
    <property type="entry name" value="Ig_E-set"/>
</dbReference>
<evidence type="ECO:0000313" key="8">
    <source>
        <dbReference type="Proteomes" id="UP001139887"/>
    </source>
</evidence>
<gene>
    <name evidence="7" type="ORF">IWW36_002437</name>
</gene>
<accession>A0A9W8I9M6</accession>
<name>A0A9W8I9M6_9FUNG</name>
<reference evidence="7" key="1">
    <citation type="submission" date="2022-07" db="EMBL/GenBank/DDBJ databases">
        <title>Phylogenomic reconstructions and comparative analyses of Kickxellomycotina fungi.</title>
        <authorList>
            <person name="Reynolds N.K."/>
            <person name="Stajich J.E."/>
            <person name="Barry K."/>
            <person name="Grigoriev I.V."/>
            <person name="Crous P."/>
            <person name="Smith M.E."/>
        </authorList>
    </citation>
    <scope>NUCLEOTIDE SEQUENCE</scope>
    <source>
        <strain evidence="7">NRRL 1566</strain>
    </source>
</reference>
<evidence type="ECO:0000313" key="7">
    <source>
        <dbReference type="EMBL" id="KAJ2849710.1"/>
    </source>
</evidence>
<dbReference type="InterPro" id="IPR008335">
    <property type="entry name" value="Mopterin_OxRdtase_euk"/>
</dbReference>
<dbReference type="FunFam" id="3.90.420.10:FF:000002">
    <property type="entry name" value="sulfite oxidase, mitochondrial"/>
    <property type="match status" value="1"/>
</dbReference>
<sequence>MPVSEDYNDEPWCDRDLNNYIIRSREPFNAEAKVDGLIDSYVTPVNKHFRRNHGPIPNLDKESWNVTIEVDTNELHISKTLNLNDLNQLPQFEVIAVLECAGNRRDGLKAIKEVNGVTWGAGTASNSQWGGCRLRDILVSIGVPKDLCSKFYEQVRHVEFAAYGEATDDKHYASSIPLEWVMNPQNTVLVATRMNGQALIRDHGFPARIVAPGIIGARWVKWLRSIRVQDRESDSYYQQLDYKILPPMATGDNCDKFWPQFPALQELSIQSAICRPAPGEKLQIGRPYVVRGYALSGAGRAVDRVEVSLDCGRTWELAKLVSMQGPNSNGKHEWSARHWAWVLWSFPIASVPSRCSIACRAWDAGGNTQPDAAVWNYRGVMNNAVFRIEPPTTVGGGKL</sequence>
<keyword evidence="4" id="KW-0560">Oxidoreductase</keyword>
<evidence type="ECO:0000256" key="1">
    <source>
        <dbReference type="ARBA" id="ARBA00001924"/>
    </source>
</evidence>
<dbReference type="PANTHER" id="PTHR19372:SF7">
    <property type="entry name" value="SULFITE OXIDASE, MITOCHONDRIAL"/>
    <property type="match status" value="1"/>
</dbReference>
<dbReference type="EMBL" id="JANBUW010000063">
    <property type="protein sequence ID" value="KAJ2849710.1"/>
    <property type="molecule type" value="Genomic_DNA"/>
</dbReference>
<evidence type="ECO:0000256" key="2">
    <source>
        <dbReference type="ARBA" id="ARBA00022505"/>
    </source>
</evidence>
<dbReference type="GO" id="GO:0006790">
    <property type="term" value="P:sulfur compound metabolic process"/>
    <property type="evidence" value="ECO:0007669"/>
    <property type="project" value="TreeGrafter"/>
</dbReference>
<dbReference type="InterPro" id="IPR000572">
    <property type="entry name" value="OxRdtase_Mopterin-bd_dom"/>
</dbReference>
<comment type="caution">
    <text evidence="7">The sequence shown here is derived from an EMBL/GenBank/DDBJ whole genome shotgun (WGS) entry which is preliminary data.</text>
</comment>
<dbReference type="GO" id="GO:0030151">
    <property type="term" value="F:molybdenum ion binding"/>
    <property type="evidence" value="ECO:0007669"/>
    <property type="project" value="InterPro"/>
</dbReference>
<keyword evidence="3" id="KW-0479">Metal-binding</keyword>
<evidence type="ECO:0000259" key="6">
    <source>
        <dbReference type="Pfam" id="PF03404"/>
    </source>
</evidence>